<sequence>MTPNRVVRAVFYGPLSGWPPVWHQAQKKPRNCFRGFFLNKHKTLPVRDRQSCPLLAGHHVQGGVVHDEHGADEQNHDETNSEEETHVVPTLFRPTAHVQEVVQVHEHLNEGENRKTRQRT</sequence>
<organism evidence="2 3">
    <name type="scientific">Acetobacter cerevisiae</name>
    <dbReference type="NCBI Taxonomy" id="178900"/>
    <lineage>
        <taxon>Bacteria</taxon>
        <taxon>Pseudomonadati</taxon>
        <taxon>Pseudomonadota</taxon>
        <taxon>Alphaproteobacteria</taxon>
        <taxon>Acetobacterales</taxon>
        <taxon>Acetobacteraceae</taxon>
        <taxon>Acetobacter</taxon>
    </lineage>
</organism>
<name>A0A149UWL3_9PROT</name>
<evidence type="ECO:0000313" key="3">
    <source>
        <dbReference type="Proteomes" id="UP000075312"/>
    </source>
</evidence>
<dbReference type="EMBL" id="LHZY01000007">
    <property type="protein sequence ID" value="KXV72349.1"/>
    <property type="molecule type" value="Genomic_DNA"/>
</dbReference>
<gene>
    <name evidence="2" type="ORF">AD952_04755</name>
</gene>
<dbReference type="Proteomes" id="UP000075312">
    <property type="component" value="Unassembled WGS sequence"/>
</dbReference>
<comment type="caution">
    <text evidence="2">The sequence shown here is derived from an EMBL/GenBank/DDBJ whole genome shotgun (WGS) entry which is preliminary data.</text>
</comment>
<evidence type="ECO:0000313" key="2">
    <source>
        <dbReference type="EMBL" id="KXV72349.1"/>
    </source>
</evidence>
<feature type="region of interest" description="Disordered" evidence="1">
    <location>
        <begin position="67"/>
        <end position="86"/>
    </location>
</feature>
<proteinExistence type="predicted"/>
<reference evidence="2 3" key="1">
    <citation type="submission" date="2015-06" db="EMBL/GenBank/DDBJ databases">
        <title>Improved classification and identification of acetic acid bacteria using matrix-assisted laser desorption/ionization time-of-flight mass spectrometry; Gluconobacter nephelii and Gluconobacter uchimurae are later heterotypic synonyms of Gluconobacter japonicus and Gluconobacter oxydans, respectively.</title>
        <authorList>
            <person name="Li L."/>
            <person name="Cleenwerck I."/>
            <person name="De Vuyst L."/>
            <person name="Vandamme P."/>
        </authorList>
    </citation>
    <scope>NUCLEOTIDE SEQUENCE [LARGE SCALE GENOMIC DNA]</scope>
    <source>
        <strain evidence="2 3">LMG 1608</strain>
    </source>
</reference>
<protein>
    <submittedName>
        <fullName evidence="2">Uncharacterized protein</fullName>
    </submittedName>
</protein>
<evidence type="ECO:0000256" key="1">
    <source>
        <dbReference type="SAM" id="MobiDB-lite"/>
    </source>
</evidence>
<accession>A0A149UWL3</accession>
<dbReference type="AlphaFoldDB" id="A0A149UWL3"/>